<dbReference type="AlphaFoldDB" id="A0AAV4WUB9"/>
<organism evidence="2 3">
    <name type="scientific">Caerostris extrusa</name>
    <name type="common">Bark spider</name>
    <name type="synonym">Caerostris bankana</name>
    <dbReference type="NCBI Taxonomy" id="172846"/>
    <lineage>
        <taxon>Eukaryota</taxon>
        <taxon>Metazoa</taxon>
        <taxon>Ecdysozoa</taxon>
        <taxon>Arthropoda</taxon>
        <taxon>Chelicerata</taxon>
        <taxon>Arachnida</taxon>
        <taxon>Araneae</taxon>
        <taxon>Araneomorphae</taxon>
        <taxon>Entelegynae</taxon>
        <taxon>Araneoidea</taxon>
        <taxon>Araneidae</taxon>
        <taxon>Caerostris</taxon>
    </lineage>
</organism>
<evidence type="ECO:0000313" key="3">
    <source>
        <dbReference type="Proteomes" id="UP001054945"/>
    </source>
</evidence>
<protein>
    <submittedName>
        <fullName evidence="2">Uncharacterized protein</fullName>
    </submittedName>
</protein>
<evidence type="ECO:0000256" key="1">
    <source>
        <dbReference type="SAM" id="MobiDB-lite"/>
    </source>
</evidence>
<feature type="compositionally biased region" description="Basic and acidic residues" evidence="1">
    <location>
        <begin position="113"/>
        <end position="131"/>
    </location>
</feature>
<gene>
    <name evidence="2" type="ORF">CEXT_283531</name>
</gene>
<accession>A0AAV4WUB9</accession>
<dbReference type="EMBL" id="BPLR01016663">
    <property type="protein sequence ID" value="GIY85520.1"/>
    <property type="molecule type" value="Genomic_DNA"/>
</dbReference>
<evidence type="ECO:0000313" key="2">
    <source>
        <dbReference type="EMBL" id="GIY85520.1"/>
    </source>
</evidence>
<proteinExistence type="predicted"/>
<sequence length="131" mass="14500">MSSPFPEVFIEPWANNTLIRPPKQRALQNDYTLITIVFAEQWPVNITGCHASEPAIHLHHVLGARIQKQCYSTSQILETLHPTKTSDPHPSGVPVPAKKNAVFPIKSTGGEKSPLREKGCAKKSLIRDSEP</sequence>
<keyword evidence="3" id="KW-1185">Reference proteome</keyword>
<dbReference type="Proteomes" id="UP001054945">
    <property type="component" value="Unassembled WGS sequence"/>
</dbReference>
<name>A0AAV4WUB9_CAEEX</name>
<comment type="caution">
    <text evidence="2">The sequence shown here is derived from an EMBL/GenBank/DDBJ whole genome shotgun (WGS) entry which is preliminary data.</text>
</comment>
<reference evidence="2 3" key="1">
    <citation type="submission" date="2021-06" db="EMBL/GenBank/DDBJ databases">
        <title>Caerostris extrusa draft genome.</title>
        <authorList>
            <person name="Kono N."/>
            <person name="Arakawa K."/>
        </authorList>
    </citation>
    <scope>NUCLEOTIDE SEQUENCE [LARGE SCALE GENOMIC DNA]</scope>
</reference>
<feature type="region of interest" description="Disordered" evidence="1">
    <location>
        <begin position="104"/>
        <end position="131"/>
    </location>
</feature>